<dbReference type="GO" id="GO:0009279">
    <property type="term" value="C:cell outer membrane"/>
    <property type="evidence" value="ECO:0007669"/>
    <property type="project" value="UniProtKB-SubCell"/>
</dbReference>
<comment type="subcellular location">
    <subcellularLocation>
        <location evidence="1">Cell outer membrane</location>
    </subcellularLocation>
</comment>
<evidence type="ECO:0000256" key="4">
    <source>
        <dbReference type="ARBA" id="ARBA00023237"/>
    </source>
</evidence>
<dbReference type="SUPFAM" id="SSF48452">
    <property type="entry name" value="TPR-like"/>
    <property type="match status" value="1"/>
</dbReference>
<dbReference type="InterPro" id="IPR012944">
    <property type="entry name" value="SusD_RagB_dom"/>
</dbReference>
<evidence type="ECO:0000256" key="3">
    <source>
        <dbReference type="ARBA" id="ARBA00023136"/>
    </source>
</evidence>
<dbReference type="InterPro" id="IPR011990">
    <property type="entry name" value="TPR-like_helical_dom_sf"/>
</dbReference>
<proteinExistence type="predicted"/>
<comment type="caution">
    <text evidence="7">The sequence shown here is derived from an EMBL/GenBank/DDBJ whole genome shotgun (WGS) entry which is preliminary data.</text>
</comment>
<reference evidence="7" key="1">
    <citation type="submission" date="2019-03" db="EMBL/GenBank/DDBJ databases">
        <title>Single cell metagenomics reveals metabolic interactions within the superorganism composed of flagellate Streblomastix strix and complex community of Bacteroidetes bacteria on its surface.</title>
        <authorList>
            <person name="Treitli S.C."/>
            <person name="Kolisko M."/>
            <person name="Husnik F."/>
            <person name="Keeling P."/>
            <person name="Hampl V."/>
        </authorList>
    </citation>
    <scope>NUCLEOTIDE SEQUENCE</scope>
    <source>
        <strain evidence="7">STM</strain>
    </source>
</reference>
<keyword evidence="3" id="KW-0472">Membrane</keyword>
<dbReference type="AlphaFoldDB" id="A0A5J4SF02"/>
<dbReference type="InterPro" id="IPR033985">
    <property type="entry name" value="SusD-like_N"/>
</dbReference>
<evidence type="ECO:0000259" key="5">
    <source>
        <dbReference type="Pfam" id="PF07980"/>
    </source>
</evidence>
<dbReference type="Pfam" id="PF14322">
    <property type="entry name" value="SusD-like_3"/>
    <property type="match status" value="1"/>
</dbReference>
<evidence type="ECO:0000256" key="2">
    <source>
        <dbReference type="ARBA" id="ARBA00022729"/>
    </source>
</evidence>
<gene>
    <name evidence="7" type="ORF">EZS27_008028</name>
</gene>
<sequence>MKTIKKYNLNSIVIVFFTLLMTSCNAWLEEPPLGVTELDDYFSSGNAAIYSTNAAYVPLSWEYNYTYYSEFFIGDVVSDDALKGGQNLNDMSDVYDMENFKTISNNGLLLDYYRTQYQGIGRCNLSLQEIPKMQLDSILTLNVKNRLIGELKFLRAMYYFRLVRAFGGVPLVDFVLDSSTKWQQPRASISDIYAFIINDLEEANQFLWKKDEYAPKDLGRATQGAAQAMLLKANLYNHNYSEAKNWGDLIINSRQYNLVPDYASNFTLEGENGPESVFEIQYTDDTTSDYGGGNGEGGNGYTRGTFSVTLTRSRSSLLGGGWGFDKPTQNLYDEYETGDIRRDATILNPTDAQIENPSQEIYLGSRYLNKKTGMYIGDNGYIALSHATRGPLNTKVIRYADVLLMYAEACCETNQLAEAKTALNSVRSRARGATDFLPDFPYAPYSDNQTDLRKAIRHERRVELAMEGHRWFDLCRWDIVKETMDAYKTSENPEAQSHIAEFIKGKHELFPIPSQEIDLNPMDQNPGY</sequence>
<keyword evidence="4" id="KW-0998">Cell outer membrane</keyword>
<feature type="domain" description="RagB/SusD" evidence="5">
    <location>
        <begin position="274"/>
        <end position="528"/>
    </location>
</feature>
<dbReference type="Gene3D" id="1.25.40.390">
    <property type="match status" value="1"/>
</dbReference>
<evidence type="ECO:0000259" key="6">
    <source>
        <dbReference type="Pfam" id="PF14322"/>
    </source>
</evidence>
<dbReference type="PROSITE" id="PS51257">
    <property type="entry name" value="PROKAR_LIPOPROTEIN"/>
    <property type="match status" value="1"/>
</dbReference>
<dbReference type="EMBL" id="SNRY01000223">
    <property type="protein sequence ID" value="KAA6344332.1"/>
    <property type="molecule type" value="Genomic_DNA"/>
</dbReference>
<keyword evidence="2" id="KW-0732">Signal</keyword>
<dbReference type="Pfam" id="PF07980">
    <property type="entry name" value="SusD_RagB"/>
    <property type="match status" value="1"/>
</dbReference>
<accession>A0A5J4SF02</accession>
<name>A0A5J4SF02_9ZZZZ</name>
<evidence type="ECO:0000256" key="1">
    <source>
        <dbReference type="ARBA" id="ARBA00004442"/>
    </source>
</evidence>
<protein>
    <submittedName>
        <fullName evidence="7">RagB/SusD family nutrient uptake outer membrane protein</fullName>
    </submittedName>
</protein>
<evidence type="ECO:0000313" key="7">
    <source>
        <dbReference type="EMBL" id="KAA6344332.1"/>
    </source>
</evidence>
<organism evidence="7">
    <name type="scientific">termite gut metagenome</name>
    <dbReference type="NCBI Taxonomy" id="433724"/>
    <lineage>
        <taxon>unclassified sequences</taxon>
        <taxon>metagenomes</taxon>
        <taxon>organismal metagenomes</taxon>
    </lineage>
</organism>
<feature type="domain" description="SusD-like N-terminal" evidence="6">
    <location>
        <begin position="70"/>
        <end position="231"/>
    </location>
</feature>
<dbReference type="CDD" id="cd08977">
    <property type="entry name" value="SusD"/>
    <property type="match status" value="1"/>
</dbReference>